<dbReference type="PANTHER" id="PTHR21310:SF58">
    <property type="entry name" value="AMINOGLYCOSIDE PHOSPHOTRANSFERASE DOMAIN-CONTAINING PROTEIN"/>
    <property type="match status" value="1"/>
</dbReference>
<evidence type="ECO:0000313" key="2">
    <source>
        <dbReference type="Proteomes" id="UP001610446"/>
    </source>
</evidence>
<dbReference type="Proteomes" id="UP001610446">
    <property type="component" value="Unassembled WGS sequence"/>
</dbReference>
<protein>
    <recommendedName>
        <fullName evidence="3">Aminoglycoside phosphotransferase domain-containing protein</fullName>
    </recommendedName>
</protein>
<gene>
    <name evidence="1" type="ORF">BJY01DRAFT_241505</name>
</gene>
<accession>A0ABR4ID74</accession>
<dbReference type="EMBL" id="JBFXLU010000477">
    <property type="protein sequence ID" value="KAL2825691.1"/>
    <property type="molecule type" value="Genomic_DNA"/>
</dbReference>
<dbReference type="InterPro" id="IPR051678">
    <property type="entry name" value="AGP_Transferase"/>
</dbReference>
<proteinExistence type="predicted"/>
<evidence type="ECO:0008006" key="3">
    <source>
        <dbReference type="Google" id="ProtNLM"/>
    </source>
</evidence>
<reference evidence="1 2" key="1">
    <citation type="submission" date="2024-07" db="EMBL/GenBank/DDBJ databases">
        <title>Section-level genome sequencing and comparative genomics of Aspergillus sections Usti and Cavernicolus.</title>
        <authorList>
            <consortium name="Lawrence Berkeley National Laboratory"/>
            <person name="Nybo J.L."/>
            <person name="Vesth T.C."/>
            <person name="Theobald S."/>
            <person name="Frisvad J.C."/>
            <person name="Larsen T.O."/>
            <person name="Kjaerboelling I."/>
            <person name="Rothschild-Mancinelli K."/>
            <person name="Lyhne E.K."/>
            <person name="Kogle M.E."/>
            <person name="Barry K."/>
            <person name="Clum A."/>
            <person name="Na H."/>
            <person name="Ledsgaard L."/>
            <person name="Lin J."/>
            <person name="Lipzen A."/>
            <person name="Kuo A."/>
            <person name="Riley R."/>
            <person name="Mondo S."/>
            <person name="Labutti K."/>
            <person name="Haridas S."/>
            <person name="Pangalinan J."/>
            <person name="Salamov A.A."/>
            <person name="Simmons B.A."/>
            <person name="Magnuson J.K."/>
            <person name="Chen J."/>
            <person name="Drula E."/>
            <person name="Henrissat B."/>
            <person name="Wiebenga A."/>
            <person name="Lubbers R.J."/>
            <person name="Gomes A.C."/>
            <person name="Makela M.R."/>
            <person name="Stajich J."/>
            <person name="Grigoriev I.V."/>
            <person name="Mortensen U.H."/>
            <person name="De Vries R.P."/>
            <person name="Baker S.E."/>
            <person name="Andersen M.R."/>
        </authorList>
    </citation>
    <scope>NUCLEOTIDE SEQUENCE [LARGE SCALE GENOMIC DNA]</scope>
    <source>
        <strain evidence="1 2">CBS 123904</strain>
    </source>
</reference>
<keyword evidence="2" id="KW-1185">Reference proteome</keyword>
<dbReference type="SUPFAM" id="SSF56112">
    <property type="entry name" value="Protein kinase-like (PK-like)"/>
    <property type="match status" value="1"/>
</dbReference>
<dbReference type="InterPro" id="IPR011009">
    <property type="entry name" value="Kinase-like_dom_sf"/>
</dbReference>
<dbReference type="PANTHER" id="PTHR21310">
    <property type="entry name" value="AMINOGLYCOSIDE PHOSPHOTRANSFERASE-RELATED-RELATED"/>
    <property type="match status" value="1"/>
</dbReference>
<comment type="caution">
    <text evidence="1">The sequence shown here is derived from an EMBL/GenBank/DDBJ whole genome shotgun (WGS) entry which is preliminary data.</text>
</comment>
<sequence>MLIDRKSKASPPIEQSVIMTGTDTYRMGSEVVCKRATSQAPDNALAAWKEDGGYYYLARNTRSNAPPGADAAGGMIYQAGTSSAVWEIGNNAICKVIYSWIDVELSRTFLVLRRVQGGQTLERAWPSLNSEKRAHVAASIARYCLDLADETSDYLQSSTGCGVLEPFLNVDGKESHPSWKPRPLGPLSWCVAERYFQKISTVPMPGLGRCFHFYHADLNPTNILVADDGTTVSILDWESAGFYPRFWIPLKPWRSGGFNLDAPAGFQVLDKRSPMETK</sequence>
<organism evidence="1 2">
    <name type="scientific">Aspergillus pseudoustus</name>
    <dbReference type="NCBI Taxonomy" id="1810923"/>
    <lineage>
        <taxon>Eukaryota</taxon>
        <taxon>Fungi</taxon>
        <taxon>Dikarya</taxon>
        <taxon>Ascomycota</taxon>
        <taxon>Pezizomycotina</taxon>
        <taxon>Eurotiomycetes</taxon>
        <taxon>Eurotiomycetidae</taxon>
        <taxon>Eurotiales</taxon>
        <taxon>Aspergillaceae</taxon>
        <taxon>Aspergillus</taxon>
        <taxon>Aspergillus subgen. Nidulantes</taxon>
    </lineage>
</organism>
<evidence type="ECO:0000313" key="1">
    <source>
        <dbReference type="EMBL" id="KAL2825691.1"/>
    </source>
</evidence>
<name>A0ABR4ID74_9EURO</name>